<dbReference type="InterPro" id="IPR036320">
    <property type="entry name" value="Glycosyl_Trfase_fam3_N_dom_sf"/>
</dbReference>
<feature type="binding site" evidence="3">
    <location>
        <begin position="89"/>
        <end position="92"/>
    </location>
    <ligand>
        <name>5-phospho-alpha-D-ribose 1-diphosphate</name>
        <dbReference type="ChEBI" id="CHEBI:58017"/>
    </ligand>
</feature>
<comment type="subunit">
    <text evidence="3">Homodimer.</text>
</comment>
<evidence type="ECO:0000313" key="6">
    <source>
        <dbReference type="EMBL" id="MBJ2173814.1"/>
    </source>
</evidence>
<organism evidence="6 7">
    <name type="scientific">Aureibaculum flavum</name>
    <dbReference type="NCBI Taxonomy" id="2795986"/>
    <lineage>
        <taxon>Bacteria</taxon>
        <taxon>Pseudomonadati</taxon>
        <taxon>Bacteroidota</taxon>
        <taxon>Flavobacteriia</taxon>
        <taxon>Flavobacteriales</taxon>
        <taxon>Flavobacteriaceae</taxon>
        <taxon>Aureibaculum</taxon>
    </lineage>
</organism>
<dbReference type="PANTHER" id="PTHR43285">
    <property type="entry name" value="ANTHRANILATE PHOSPHORIBOSYLTRANSFERASE"/>
    <property type="match status" value="1"/>
</dbReference>
<dbReference type="InterPro" id="IPR005940">
    <property type="entry name" value="Anthranilate_Pribosyl_Tfrase"/>
</dbReference>
<feature type="domain" description="Glycosyl transferase family 3" evidence="4">
    <location>
        <begin position="72"/>
        <end position="317"/>
    </location>
</feature>
<feature type="binding site" evidence="3">
    <location>
        <position position="87"/>
    </location>
    <ligand>
        <name>5-phospho-alpha-D-ribose 1-diphosphate</name>
        <dbReference type="ChEBI" id="CHEBI:58017"/>
    </ligand>
</feature>
<feature type="binding site" evidence="3">
    <location>
        <begin position="107"/>
        <end position="115"/>
    </location>
    <ligand>
        <name>5-phospho-alpha-D-ribose 1-diphosphate</name>
        <dbReference type="ChEBI" id="CHEBI:58017"/>
    </ligand>
</feature>
<feature type="domain" description="Glycosyl transferase family 3 N-terminal" evidence="5">
    <location>
        <begin position="2"/>
        <end position="63"/>
    </location>
</feature>
<feature type="binding site" evidence="3">
    <location>
        <position position="91"/>
    </location>
    <ligand>
        <name>Mg(2+)</name>
        <dbReference type="ChEBI" id="CHEBI:18420"/>
        <label>1</label>
    </ligand>
</feature>
<keyword evidence="2 3" id="KW-0808">Transferase</keyword>
<dbReference type="SUPFAM" id="SSF47648">
    <property type="entry name" value="Nucleoside phosphorylase/phosphoribosyltransferase N-terminal domain"/>
    <property type="match status" value="1"/>
</dbReference>
<feature type="binding site" evidence="3">
    <location>
        <position position="79"/>
    </location>
    <ligand>
        <name>5-phospho-alpha-D-ribose 1-diphosphate</name>
        <dbReference type="ChEBI" id="CHEBI:58017"/>
    </ligand>
</feature>
<feature type="binding site" evidence="3">
    <location>
        <position position="224"/>
    </location>
    <ligand>
        <name>Mg(2+)</name>
        <dbReference type="ChEBI" id="CHEBI:18420"/>
        <label>1</label>
    </ligand>
</feature>
<comment type="caution">
    <text evidence="3">Lacks conserved residue(s) required for the propagation of feature annotation.</text>
</comment>
<evidence type="ECO:0000256" key="3">
    <source>
        <dbReference type="HAMAP-Rule" id="MF_00211"/>
    </source>
</evidence>
<gene>
    <name evidence="3 6" type="primary">trpD</name>
    <name evidence="6" type="ORF">JBL43_06160</name>
</gene>
<dbReference type="EC" id="2.4.2.18" evidence="3"/>
<evidence type="ECO:0000259" key="5">
    <source>
        <dbReference type="Pfam" id="PF02885"/>
    </source>
</evidence>
<keyword evidence="3" id="KW-0057">Aromatic amino acid biosynthesis</keyword>
<reference evidence="6 7" key="1">
    <citation type="submission" date="2020-12" db="EMBL/GenBank/DDBJ databases">
        <title>Aureibaculum luteum sp. nov. and Aureibaculum flavum sp. nov., novel members of the family Flavobacteriaceae isolated from Antarctic intertidal sediments.</title>
        <authorList>
            <person name="He X."/>
            <person name="Zhang X."/>
        </authorList>
    </citation>
    <scope>NUCLEOTIDE SEQUENCE [LARGE SCALE GENOMIC DNA]</scope>
    <source>
        <strain evidence="6 7">A20</strain>
    </source>
</reference>
<dbReference type="PANTHER" id="PTHR43285:SF2">
    <property type="entry name" value="ANTHRANILATE PHOSPHORIBOSYLTRANSFERASE"/>
    <property type="match status" value="1"/>
</dbReference>
<dbReference type="InterPro" id="IPR035902">
    <property type="entry name" value="Nuc_phospho_transferase"/>
</dbReference>
<dbReference type="SUPFAM" id="SSF52418">
    <property type="entry name" value="Nucleoside phosphorylase/phosphoribosyltransferase catalytic domain"/>
    <property type="match status" value="1"/>
</dbReference>
<feature type="binding site" evidence="3">
    <location>
        <position position="223"/>
    </location>
    <ligand>
        <name>Mg(2+)</name>
        <dbReference type="ChEBI" id="CHEBI:18420"/>
        <label>2</label>
    </ligand>
</feature>
<evidence type="ECO:0000256" key="1">
    <source>
        <dbReference type="ARBA" id="ARBA00022676"/>
    </source>
</evidence>
<comment type="caution">
    <text evidence="6">The sequence shown here is derived from an EMBL/GenBank/DDBJ whole genome shotgun (WGS) entry which is preliminary data.</text>
</comment>
<keyword evidence="7" id="KW-1185">Reference proteome</keyword>
<keyword evidence="1 3" id="KW-0328">Glycosyltransferase</keyword>
<feature type="binding site" evidence="3">
    <location>
        <position position="79"/>
    </location>
    <ligand>
        <name>anthranilate</name>
        <dbReference type="ChEBI" id="CHEBI:16567"/>
        <label>1</label>
    </ligand>
</feature>
<dbReference type="Pfam" id="PF00591">
    <property type="entry name" value="Glycos_transf_3"/>
    <property type="match status" value="1"/>
</dbReference>
<comment type="pathway">
    <text evidence="3">Amino-acid biosynthesis; L-tryptophan biosynthesis; L-tryptophan from chorismate: step 2/5.</text>
</comment>
<dbReference type="RefSeq" id="WP_198840595.1">
    <property type="nucleotide sequence ID" value="NZ_JAEHFJ010000003.1"/>
</dbReference>
<comment type="catalytic activity">
    <reaction evidence="3">
        <text>N-(5-phospho-beta-D-ribosyl)anthranilate + diphosphate = 5-phospho-alpha-D-ribose 1-diphosphate + anthranilate</text>
        <dbReference type="Rhea" id="RHEA:11768"/>
        <dbReference type="ChEBI" id="CHEBI:16567"/>
        <dbReference type="ChEBI" id="CHEBI:18277"/>
        <dbReference type="ChEBI" id="CHEBI:33019"/>
        <dbReference type="ChEBI" id="CHEBI:58017"/>
        <dbReference type="EC" id="2.4.2.18"/>
    </reaction>
</comment>
<comment type="similarity">
    <text evidence="3">Belongs to the anthranilate phosphoribosyltransferase family.</text>
</comment>
<keyword evidence="3" id="KW-0028">Amino-acid biosynthesis</keyword>
<comment type="function">
    <text evidence="3">Catalyzes the transfer of the phosphoribosyl group of 5-phosphorylribose-1-pyrophosphate (PRPP) to anthranilate to yield N-(5'-phosphoribosyl)-anthranilate (PRA).</text>
</comment>
<keyword evidence="3" id="KW-0479">Metal-binding</keyword>
<keyword evidence="3" id="KW-0822">Tryptophan biosynthesis</keyword>
<protein>
    <recommendedName>
        <fullName evidence="3">Anthranilate phosphoribosyltransferase</fullName>
        <ecNumber evidence="3">2.4.2.18</ecNumber>
    </recommendedName>
</protein>
<dbReference type="EMBL" id="JAEHFJ010000003">
    <property type="protein sequence ID" value="MBJ2173814.1"/>
    <property type="molecule type" value="Genomic_DNA"/>
</dbReference>
<dbReference type="NCBIfam" id="TIGR01245">
    <property type="entry name" value="trpD"/>
    <property type="match status" value="1"/>
</dbReference>
<evidence type="ECO:0000256" key="2">
    <source>
        <dbReference type="ARBA" id="ARBA00022679"/>
    </source>
</evidence>
<keyword evidence="3" id="KW-0460">Magnesium</keyword>
<feature type="binding site" evidence="3">
    <location>
        <position position="165"/>
    </location>
    <ligand>
        <name>anthranilate</name>
        <dbReference type="ChEBI" id="CHEBI:16567"/>
        <label>2</label>
    </ligand>
</feature>
<evidence type="ECO:0000313" key="7">
    <source>
        <dbReference type="Proteomes" id="UP000623301"/>
    </source>
</evidence>
<comment type="cofactor">
    <cofactor evidence="3">
        <name>Mg(2+)</name>
        <dbReference type="ChEBI" id="CHEBI:18420"/>
    </cofactor>
    <text evidence="3">Binds 2 magnesium ions per monomer.</text>
</comment>
<dbReference type="HAMAP" id="MF_00211">
    <property type="entry name" value="TrpD"/>
    <property type="match status" value="1"/>
</dbReference>
<feature type="binding site" evidence="3">
    <location>
        <position position="119"/>
    </location>
    <ligand>
        <name>5-phospho-alpha-D-ribose 1-diphosphate</name>
        <dbReference type="ChEBI" id="CHEBI:58017"/>
    </ligand>
</feature>
<dbReference type="Gene3D" id="3.40.1030.10">
    <property type="entry name" value="Nucleoside phosphorylase/phosphoribosyltransferase catalytic domain"/>
    <property type="match status" value="1"/>
</dbReference>
<dbReference type="InterPro" id="IPR000312">
    <property type="entry name" value="Glycosyl_Trfase_fam3"/>
</dbReference>
<dbReference type="Proteomes" id="UP000623301">
    <property type="component" value="Unassembled WGS sequence"/>
</dbReference>
<proteinExistence type="inferred from homology"/>
<sequence>MKQILNRLINHETISKEEAKNVLVNISKGEYNPSQIASFLTVYMMRSITVEELEGFRDALLDLCLAVDFSDYNTIDLCGTGGDGKNTFNISTLSSFVAAGAGIHVTKHGNYGVSSVSGSSNVMEFLGIKFSNDEGFLQKSLEETGICVLHAPLFHPAMKNVAPIRKALGVKTFFNMLGPMVNPAFPKNQLVGVFNLKLARMYSYLYQNTDKNFTILHALDGYDEISLTGDTKAITNHTETMLSPEDFGVPQITQEEIFGGNTVEDSAKIFMEVISGKGTTAQNNVVCANAGMAIATVKHLQPKAGFELAKEALLSGKGLEVLKKLQAISSNN</sequence>
<dbReference type="Pfam" id="PF02885">
    <property type="entry name" value="Glycos_trans_3N"/>
    <property type="match status" value="1"/>
</dbReference>
<dbReference type="Gene3D" id="1.20.970.10">
    <property type="entry name" value="Transferase, Pyrimidine Nucleoside Phosphorylase, Chain C"/>
    <property type="match status" value="1"/>
</dbReference>
<accession>A0ABS0WPD1</accession>
<feature type="binding site" evidence="3">
    <location>
        <begin position="82"/>
        <end position="83"/>
    </location>
    <ligand>
        <name>5-phospho-alpha-D-ribose 1-diphosphate</name>
        <dbReference type="ChEBI" id="CHEBI:58017"/>
    </ligand>
</feature>
<evidence type="ECO:0000259" key="4">
    <source>
        <dbReference type="Pfam" id="PF00591"/>
    </source>
</evidence>
<feature type="binding site" evidence="3">
    <location>
        <position position="224"/>
    </location>
    <ligand>
        <name>Mg(2+)</name>
        <dbReference type="ChEBI" id="CHEBI:18420"/>
        <label>2</label>
    </ligand>
</feature>
<feature type="binding site" evidence="3">
    <location>
        <position position="110"/>
    </location>
    <ligand>
        <name>anthranilate</name>
        <dbReference type="ChEBI" id="CHEBI:16567"/>
        <label>1</label>
    </ligand>
</feature>
<dbReference type="InterPro" id="IPR017459">
    <property type="entry name" value="Glycosyl_Trfase_fam3_N_dom"/>
</dbReference>
<name>A0ABS0WPD1_9FLAO</name>
<dbReference type="GO" id="GO:0004048">
    <property type="term" value="F:anthranilate phosphoribosyltransferase activity"/>
    <property type="evidence" value="ECO:0007669"/>
    <property type="project" value="UniProtKB-EC"/>
</dbReference>